<feature type="transmembrane region" description="Helical" evidence="1">
    <location>
        <begin position="133"/>
        <end position="156"/>
    </location>
</feature>
<keyword evidence="1" id="KW-0812">Transmembrane</keyword>
<keyword evidence="1" id="KW-1133">Transmembrane helix</keyword>
<name>A0A919MRL1_9ACTN</name>
<evidence type="ECO:0000313" key="2">
    <source>
        <dbReference type="EMBL" id="GIE47060.1"/>
    </source>
</evidence>
<keyword evidence="3" id="KW-1185">Reference proteome</keyword>
<sequence>MRGWQDQEFVLVSAVPAQEARRRLEAALVSGAQAFRRAAMMVPDDRLVYGHVSDDGFRLRLLRVRFSRHLRLPSLRGEIVAVPAGCEIRCTLVGGRPGRGLFWAGVIVGSLIALLGVYDTVAPLVLGSFREALIGPVIVGVGAAIALLGAGLAWMVRGVNRTDGTYLCSWVAEKLEGSPPPEGCK</sequence>
<proteinExistence type="predicted"/>
<feature type="transmembrane region" description="Helical" evidence="1">
    <location>
        <begin position="101"/>
        <end position="121"/>
    </location>
</feature>
<organism evidence="2 3">
    <name type="scientific">Actinoplanes nipponensis</name>
    <dbReference type="NCBI Taxonomy" id="135950"/>
    <lineage>
        <taxon>Bacteria</taxon>
        <taxon>Bacillati</taxon>
        <taxon>Actinomycetota</taxon>
        <taxon>Actinomycetes</taxon>
        <taxon>Micromonosporales</taxon>
        <taxon>Micromonosporaceae</taxon>
        <taxon>Actinoplanes</taxon>
    </lineage>
</organism>
<dbReference type="EMBL" id="BOMQ01000008">
    <property type="protein sequence ID" value="GIE47060.1"/>
    <property type="molecule type" value="Genomic_DNA"/>
</dbReference>
<evidence type="ECO:0000256" key="1">
    <source>
        <dbReference type="SAM" id="Phobius"/>
    </source>
</evidence>
<protein>
    <submittedName>
        <fullName evidence="2">Uncharacterized protein</fullName>
    </submittedName>
</protein>
<accession>A0A919MRL1</accession>
<gene>
    <name evidence="2" type="ORF">Ani05nite_05940</name>
</gene>
<dbReference type="Proteomes" id="UP000647172">
    <property type="component" value="Unassembled WGS sequence"/>
</dbReference>
<evidence type="ECO:0000313" key="3">
    <source>
        <dbReference type="Proteomes" id="UP000647172"/>
    </source>
</evidence>
<comment type="caution">
    <text evidence="2">The sequence shown here is derived from an EMBL/GenBank/DDBJ whole genome shotgun (WGS) entry which is preliminary data.</text>
</comment>
<keyword evidence="1" id="KW-0472">Membrane</keyword>
<reference evidence="2" key="1">
    <citation type="submission" date="2021-01" db="EMBL/GenBank/DDBJ databases">
        <title>Whole genome shotgun sequence of Actinoplanes nipponensis NBRC 14063.</title>
        <authorList>
            <person name="Komaki H."/>
            <person name="Tamura T."/>
        </authorList>
    </citation>
    <scope>NUCLEOTIDE SEQUENCE</scope>
    <source>
        <strain evidence="2">NBRC 14063</strain>
    </source>
</reference>
<dbReference type="AlphaFoldDB" id="A0A919MRL1"/>